<evidence type="ECO:0000313" key="2">
    <source>
        <dbReference type="Proteomes" id="UP000188605"/>
    </source>
</evidence>
<keyword evidence="1" id="KW-0032">Aminotransferase</keyword>
<gene>
    <name evidence="1" type="ORF">AN396_08585</name>
</gene>
<protein>
    <submittedName>
        <fullName evidence="1">Aspartate aminotransferase</fullName>
    </submittedName>
</protein>
<sequence>MFSNDNINIEILRKKAFNYRWAEVEEGVIPLTAADPDFPVAKEITATIKNYIEDGYFSYVPKEGLKEFREAIANALNSRKNEAVEANLVLPIDSAARGMYIIAETVLEEGDEVIIFDPVDYLFKQSTLRYKGVPVLFPSKLNEEGRIDLSNLREYVTDKTKMICLCNPHNPLGSLYSKEDLELILDIANENDLYIMNDEIWSDIVYSDGEFISILSLGNERNKKTLSVFGFSKSFGVAGLRVGCIYATDEELFNKIIEKSDVLTTAGGVSSLSQIAGMACVNDSYYWVEEFIKHLEKNRDYAVSRLNNMKGVTCHKPHATYLVFPNIAGTGYTSSEIAECLMKDAKLAIVPGTEKFFGEGANGHIRICLATSMEVLKEGLDRMEHWLNTNVM</sequence>
<keyword evidence="2" id="KW-1185">Reference proteome</keyword>
<evidence type="ECO:0000313" key="1">
    <source>
        <dbReference type="EMBL" id="ONI39450.1"/>
    </source>
</evidence>
<proteinExistence type="predicted"/>
<dbReference type="EMBL" id="LJDB01000064">
    <property type="protein sequence ID" value="ONI39450.1"/>
    <property type="molecule type" value="Genomic_DNA"/>
</dbReference>
<dbReference type="Proteomes" id="UP000188605">
    <property type="component" value="Unassembled WGS sequence"/>
</dbReference>
<reference evidence="1" key="1">
    <citation type="submission" date="2016-08" db="EMBL/GenBank/DDBJ databases">
        <authorList>
            <person name="Ngugi D.K."/>
            <person name="Miyake S."/>
            <person name="Stingl U."/>
        </authorList>
    </citation>
    <scope>NUCLEOTIDE SEQUENCE</scope>
    <source>
        <strain evidence="1">SCG-B11WGA-EpuloA1</strain>
    </source>
</reference>
<comment type="caution">
    <text evidence="1">The sequence shown here is derived from an EMBL/GenBank/DDBJ whole genome shotgun (WGS) entry which is preliminary data.</text>
</comment>
<name>A0ACC8XAM7_9FIRM</name>
<keyword evidence="1" id="KW-0808">Transferase</keyword>
<accession>A0ACC8XAM7</accession>
<organism evidence="1 2">
    <name type="scientific">Candidatus Epulonipiscium fishelsonii</name>
    <dbReference type="NCBI Taxonomy" id="77094"/>
    <lineage>
        <taxon>Bacteria</taxon>
        <taxon>Bacillati</taxon>
        <taxon>Bacillota</taxon>
        <taxon>Clostridia</taxon>
        <taxon>Lachnospirales</taxon>
        <taxon>Lachnospiraceae</taxon>
        <taxon>Candidatus Epulonipiscium</taxon>
    </lineage>
</organism>